<dbReference type="InterPro" id="IPR045874">
    <property type="entry name" value="LRK10/LRL21-25-like"/>
</dbReference>
<dbReference type="FunFam" id="1.10.510.10:FF:000590">
    <property type="entry name" value="PR5-like receptor kinase"/>
    <property type="match status" value="1"/>
</dbReference>
<evidence type="ECO:0000256" key="8">
    <source>
        <dbReference type="ARBA" id="ARBA00022840"/>
    </source>
</evidence>
<keyword evidence="9 13" id="KW-1133">Transmembrane helix</keyword>
<comment type="subcellular location">
    <subcellularLocation>
        <location evidence="1">Membrane</location>
        <topology evidence="1">Single-pass type I membrane protein</topology>
    </subcellularLocation>
</comment>
<proteinExistence type="predicted"/>
<evidence type="ECO:0000256" key="3">
    <source>
        <dbReference type="ARBA" id="ARBA00022679"/>
    </source>
</evidence>
<feature type="domain" description="Protein kinase" evidence="15">
    <location>
        <begin position="335"/>
        <end position="624"/>
    </location>
</feature>
<feature type="transmembrane region" description="Helical" evidence="13">
    <location>
        <begin position="266"/>
        <end position="289"/>
    </location>
</feature>
<reference evidence="16" key="1">
    <citation type="submission" date="2022-08" db="EMBL/GenBank/DDBJ databases">
        <authorList>
            <person name="Marques A."/>
        </authorList>
    </citation>
    <scope>NUCLEOTIDE SEQUENCE</scope>
    <source>
        <strain evidence="16">RhyPub2mFocal</strain>
        <tissue evidence="16">Leaves</tissue>
    </source>
</reference>
<dbReference type="SMART" id="SM00220">
    <property type="entry name" value="S_TKc"/>
    <property type="match status" value="1"/>
</dbReference>
<dbReference type="InterPro" id="IPR001245">
    <property type="entry name" value="Ser-Thr/Tyr_kinase_cat_dom"/>
</dbReference>
<keyword evidence="7 16" id="KW-0418">Kinase</keyword>
<evidence type="ECO:0000256" key="5">
    <source>
        <dbReference type="ARBA" id="ARBA00022729"/>
    </source>
</evidence>
<evidence type="ECO:0000256" key="12">
    <source>
        <dbReference type="PROSITE-ProRule" id="PRU10141"/>
    </source>
</evidence>
<dbReference type="PROSITE" id="PS00108">
    <property type="entry name" value="PROTEIN_KINASE_ST"/>
    <property type="match status" value="1"/>
</dbReference>
<keyword evidence="8 12" id="KW-0067">ATP-binding</keyword>
<evidence type="ECO:0000256" key="11">
    <source>
        <dbReference type="ARBA" id="ARBA00023180"/>
    </source>
</evidence>
<comment type="caution">
    <text evidence="16">The sequence shown here is derived from an EMBL/GenBank/DDBJ whole genome shotgun (WGS) entry which is preliminary data.</text>
</comment>
<dbReference type="PANTHER" id="PTHR27009">
    <property type="entry name" value="RUST RESISTANCE KINASE LR10-RELATED"/>
    <property type="match status" value="1"/>
</dbReference>
<dbReference type="GO" id="GO:0016020">
    <property type="term" value="C:membrane"/>
    <property type="evidence" value="ECO:0007669"/>
    <property type="project" value="UniProtKB-SubCell"/>
</dbReference>
<gene>
    <name evidence="16" type="ORF">LUZ62_033142</name>
</gene>
<evidence type="ECO:0000256" key="6">
    <source>
        <dbReference type="ARBA" id="ARBA00022741"/>
    </source>
</evidence>
<dbReference type="Gene3D" id="1.10.510.10">
    <property type="entry name" value="Transferase(Phosphotransferase) domain 1"/>
    <property type="match status" value="1"/>
</dbReference>
<dbReference type="InterPro" id="IPR025287">
    <property type="entry name" value="WAK_GUB"/>
</dbReference>
<dbReference type="AlphaFoldDB" id="A0AAV8HXU2"/>
<keyword evidence="10 13" id="KW-0472">Membrane</keyword>
<evidence type="ECO:0000259" key="15">
    <source>
        <dbReference type="PROSITE" id="PS50011"/>
    </source>
</evidence>
<dbReference type="EMBL" id="JAMFTS010000001">
    <property type="protein sequence ID" value="KAJ4820576.1"/>
    <property type="molecule type" value="Genomic_DNA"/>
</dbReference>
<keyword evidence="6 12" id="KW-0547">Nucleotide-binding</keyword>
<dbReference type="GO" id="GO:0004674">
    <property type="term" value="F:protein serine/threonine kinase activity"/>
    <property type="evidence" value="ECO:0007669"/>
    <property type="project" value="UniProtKB-KW"/>
</dbReference>
<organism evidence="16 17">
    <name type="scientific">Rhynchospora pubera</name>
    <dbReference type="NCBI Taxonomy" id="906938"/>
    <lineage>
        <taxon>Eukaryota</taxon>
        <taxon>Viridiplantae</taxon>
        <taxon>Streptophyta</taxon>
        <taxon>Embryophyta</taxon>
        <taxon>Tracheophyta</taxon>
        <taxon>Spermatophyta</taxon>
        <taxon>Magnoliopsida</taxon>
        <taxon>Liliopsida</taxon>
        <taxon>Poales</taxon>
        <taxon>Cyperaceae</taxon>
        <taxon>Cyperoideae</taxon>
        <taxon>Rhynchosporeae</taxon>
        <taxon>Rhynchospora</taxon>
    </lineage>
</organism>
<dbReference type="PROSITE" id="PS50011">
    <property type="entry name" value="PROTEIN_KINASE_DOM"/>
    <property type="match status" value="1"/>
</dbReference>
<dbReference type="InterPro" id="IPR000719">
    <property type="entry name" value="Prot_kinase_dom"/>
</dbReference>
<evidence type="ECO:0000313" key="16">
    <source>
        <dbReference type="EMBL" id="KAJ4820576.1"/>
    </source>
</evidence>
<keyword evidence="5 14" id="KW-0732">Signal</keyword>
<dbReference type="PROSITE" id="PS00107">
    <property type="entry name" value="PROTEIN_KINASE_ATP"/>
    <property type="match status" value="1"/>
</dbReference>
<dbReference type="Gene3D" id="3.30.200.20">
    <property type="entry name" value="Phosphorylase Kinase, domain 1"/>
    <property type="match status" value="1"/>
</dbReference>
<feature type="binding site" evidence="12">
    <location>
        <position position="363"/>
    </location>
    <ligand>
        <name>ATP</name>
        <dbReference type="ChEBI" id="CHEBI:30616"/>
    </ligand>
</feature>
<feature type="signal peptide" evidence="14">
    <location>
        <begin position="1"/>
        <end position="26"/>
    </location>
</feature>
<dbReference type="InterPro" id="IPR032872">
    <property type="entry name" value="WAK_assoc_C"/>
</dbReference>
<dbReference type="Pfam" id="PF13947">
    <property type="entry name" value="GUB_WAK_bind"/>
    <property type="match status" value="1"/>
</dbReference>
<dbReference type="Pfam" id="PF14380">
    <property type="entry name" value="WAK_assoc"/>
    <property type="match status" value="1"/>
</dbReference>
<keyword evidence="3" id="KW-0808">Transferase</keyword>
<evidence type="ECO:0000256" key="4">
    <source>
        <dbReference type="ARBA" id="ARBA00022692"/>
    </source>
</evidence>
<evidence type="ECO:0000256" key="14">
    <source>
        <dbReference type="SAM" id="SignalP"/>
    </source>
</evidence>
<evidence type="ECO:0000256" key="9">
    <source>
        <dbReference type="ARBA" id="ARBA00022989"/>
    </source>
</evidence>
<keyword evidence="11" id="KW-0325">Glycoprotein</keyword>
<dbReference type="GO" id="GO:0030247">
    <property type="term" value="F:polysaccharide binding"/>
    <property type="evidence" value="ECO:0007669"/>
    <property type="project" value="InterPro"/>
</dbReference>
<protein>
    <submittedName>
        <fullName evidence="16">Protein kinase family protein</fullName>
    </submittedName>
</protein>
<keyword evidence="4 13" id="KW-0812">Transmembrane</keyword>
<dbReference type="InterPro" id="IPR011009">
    <property type="entry name" value="Kinase-like_dom_sf"/>
</dbReference>
<dbReference type="Pfam" id="PF07714">
    <property type="entry name" value="PK_Tyr_Ser-Thr"/>
    <property type="match status" value="1"/>
</dbReference>
<evidence type="ECO:0000256" key="7">
    <source>
        <dbReference type="ARBA" id="ARBA00022777"/>
    </source>
</evidence>
<keyword evidence="2" id="KW-0723">Serine/threonine-protein kinase</keyword>
<evidence type="ECO:0000256" key="1">
    <source>
        <dbReference type="ARBA" id="ARBA00004479"/>
    </source>
</evidence>
<dbReference type="InterPro" id="IPR008271">
    <property type="entry name" value="Ser/Thr_kinase_AS"/>
</dbReference>
<dbReference type="Proteomes" id="UP001140206">
    <property type="component" value="Chromosome 1"/>
</dbReference>
<sequence length="644" mass="71980">MPRLLPPLYTLSLFLFLLISIHGTYSATPSSCSSSYQCGDITVDYPFSLSDSYTPDSPKNSWCGYPGLRIYCDDDKYPILFLSSYNYTVTNISYTAYTISLVDTDILLQDSPSPKVQHNVSLAPNTSLNYTEQVVNLTFFINCSTFGPSYNTYEIPSISGKNSYVFPTTSIPSDNYYEWVDKCDQVVVAPALGPLLQPLWNLSTSYGSVLLAGFQLEWSDPSEDCLRCEERGGQCGYNVTSSSTYIPTCFCTDGNCGKKTSKHTRLIIGISLGIFTSLFAICILCLLVYRRRDENVWFFRTEERKRAQLVEATLENFELLAPKRYNFSEIRKITKSFTEKIGQGGFASVFKGELMDGNPVAIKVFKDRESSGVEFTSEVVSIARTSHVNIVRLLGFSIKGSKRALIYELMSNGSLDKYLRASQNSTLSYVECTRLFEIAVGIARGLEYLHRGCSTRIVHFDIKPHNILLDQDYCPKISDFGLAKFCQPKESAISMSGMRGTIGYIAPEVFSRNFGVVSSKSDVYSYGMMVLEMFGGKEHKTKSAASSSEIYFPDSIYNFIEQSNICSMCGVSDDCEELVRKVMIVGLWCIQLMPNARPTMSAVLDMLERSVEDLTMPPKLHISLPPVLVQEATDSTTANSYNQQ</sequence>
<dbReference type="SUPFAM" id="SSF56112">
    <property type="entry name" value="Protein kinase-like (PK-like)"/>
    <property type="match status" value="1"/>
</dbReference>
<evidence type="ECO:0000256" key="2">
    <source>
        <dbReference type="ARBA" id="ARBA00022527"/>
    </source>
</evidence>
<dbReference type="InterPro" id="IPR017441">
    <property type="entry name" value="Protein_kinase_ATP_BS"/>
</dbReference>
<keyword evidence="17" id="KW-1185">Reference proteome</keyword>
<evidence type="ECO:0000313" key="17">
    <source>
        <dbReference type="Proteomes" id="UP001140206"/>
    </source>
</evidence>
<evidence type="ECO:0000256" key="10">
    <source>
        <dbReference type="ARBA" id="ARBA00023136"/>
    </source>
</evidence>
<dbReference type="GO" id="GO:0005524">
    <property type="term" value="F:ATP binding"/>
    <property type="evidence" value="ECO:0007669"/>
    <property type="project" value="UniProtKB-UniRule"/>
</dbReference>
<name>A0AAV8HXU2_9POAL</name>
<feature type="chain" id="PRO_5043597192" evidence="14">
    <location>
        <begin position="27"/>
        <end position="644"/>
    </location>
</feature>
<accession>A0AAV8HXU2</accession>
<evidence type="ECO:0000256" key="13">
    <source>
        <dbReference type="SAM" id="Phobius"/>
    </source>
</evidence>